<dbReference type="STRING" id="1036808.A0A0C2ZEP7"/>
<reference evidence="3 4" key="1">
    <citation type="submission" date="2014-04" db="EMBL/GenBank/DDBJ databases">
        <authorList>
            <consortium name="DOE Joint Genome Institute"/>
            <person name="Kuo A."/>
            <person name="Kohler A."/>
            <person name="Nagy L.G."/>
            <person name="Floudas D."/>
            <person name="Copeland A."/>
            <person name="Barry K.W."/>
            <person name="Cichocki N."/>
            <person name="Veneault-Fourrey C."/>
            <person name="LaButti K."/>
            <person name="Lindquist E.A."/>
            <person name="Lipzen A."/>
            <person name="Lundell T."/>
            <person name="Morin E."/>
            <person name="Murat C."/>
            <person name="Sun H."/>
            <person name="Tunlid A."/>
            <person name="Henrissat B."/>
            <person name="Grigoriev I.V."/>
            <person name="Hibbett D.S."/>
            <person name="Martin F."/>
            <person name="Nordberg H.P."/>
            <person name="Cantor M.N."/>
            <person name="Hua S.X."/>
        </authorList>
    </citation>
    <scope>NUCLEOTIDE SEQUENCE [LARGE SCALE GENOMIC DNA]</scope>
    <source>
        <strain evidence="3 4">Foug A</strain>
    </source>
</reference>
<feature type="domain" description="Chromo" evidence="2">
    <location>
        <begin position="34"/>
        <end position="62"/>
    </location>
</feature>
<dbReference type="Gene3D" id="2.40.50.40">
    <property type="match status" value="1"/>
</dbReference>
<dbReference type="CDD" id="cd00024">
    <property type="entry name" value="CD_CSD"/>
    <property type="match status" value="1"/>
</dbReference>
<dbReference type="InterPro" id="IPR023780">
    <property type="entry name" value="Chromo_domain"/>
</dbReference>
<evidence type="ECO:0000313" key="3">
    <source>
        <dbReference type="EMBL" id="KIM60203.1"/>
    </source>
</evidence>
<gene>
    <name evidence="3" type="ORF">SCLCIDRAFT_124633</name>
</gene>
<proteinExistence type="predicted"/>
<dbReference type="HOGENOM" id="CLU_000384_31_1_1"/>
<evidence type="ECO:0000256" key="1">
    <source>
        <dbReference type="SAM" id="MobiDB-lite"/>
    </source>
</evidence>
<dbReference type="InParanoid" id="A0A0C2ZEP7"/>
<feature type="non-terminal residue" evidence="3">
    <location>
        <position position="1"/>
    </location>
</feature>
<dbReference type="OrthoDB" id="3218226at2759"/>
<evidence type="ECO:0000313" key="4">
    <source>
        <dbReference type="Proteomes" id="UP000053989"/>
    </source>
</evidence>
<protein>
    <recommendedName>
        <fullName evidence="2">Chromo domain-containing protein</fullName>
    </recommendedName>
</protein>
<sequence>VNVSRVKPYLGPLPSQPVSQPGPIQVSEERNEEYEVDYIVASHIYRRQLQYLVHWKGYKEHDAPRKLHMAQSDFNSLFKPIPKNLTICEPQFCSLESCS</sequence>
<name>A0A0C2ZEP7_9AGAM</name>
<dbReference type="SUPFAM" id="SSF54160">
    <property type="entry name" value="Chromo domain-like"/>
    <property type="match status" value="1"/>
</dbReference>
<keyword evidence="4" id="KW-1185">Reference proteome</keyword>
<evidence type="ECO:0000259" key="2">
    <source>
        <dbReference type="Pfam" id="PF00385"/>
    </source>
</evidence>
<feature type="region of interest" description="Disordered" evidence="1">
    <location>
        <begin position="1"/>
        <end position="26"/>
    </location>
</feature>
<dbReference type="EMBL" id="KN822064">
    <property type="protein sequence ID" value="KIM60203.1"/>
    <property type="molecule type" value="Genomic_DNA"/>
</dbReference>
<dbReference type="InterPro" id="IPR016197">
    <property type="entry name" value="Chromo-like_dom_sf"/>
</dbReference>
<accession>A0A0C2ZEP7</accession>
<reference evidence="4" key="2">
    <citation type="submission" date="2015-01" db="EMBL/GenBank/DDBJ databases">
        <title>Evolutionary Origins and Diversification of the Mycorrhizal Mutualists.</title>
        <authorList>
            <consortium name="DOE Joint Genome Institute"/>
            <consortium name="Mycorrhizal Genomics Consortium"/>
            <person name="Kohler A."/>
            <person name="Kuo A."/>
            <person name="Nagy L.G."/>
            <person name="Floudas D."/>
            <person name="Copeland A."/>
            <person name="Barry K.W."/>
            <person name="Cichocki N."/>
            <person name="Veneault-Fourrey C."/>
            <person name="LaButti K."/>
            <person name="Lindquist E.A."/>
            <person name="Lipzen A."/>
            <person name="Lundell T."/>
            <person name="Morin E."/>
            <person name="Murat C."/>
            <person name="Riley R."/>
            <person name="Ohm R."/>
            <person name="Sun H."/>
            <person name="Tunlid A."/>
            <person name="Henrissat B."/>
            <person name="Grigoriev I.V."/>
            <person name="Hibbett D.S."/>
            <person name="Martin F."/>
        </authorList>
    </citation>
    <scope>NUCLEOTIDE SEQUENCE [LARGE SCALE GENOMIC DNA]</scope>
    <source>
        <strain evidence="4">Foug A</strain>
    </source>
</reference>
<dbReference type="Pfam" id="PF00385">
    <property type="entry name" value="Chromo"/>
    <property type="match status" value="1"/>
</dbReference>
<organism evidence="3 4">
    <name type="scientific">Scleroderma citrinum Foug A</name>
    <dbReference type="NCBI Taxonomy" id="1036808"/>
    <lineage>
        <taxon>Eukaryota</taxon>
        <taxon>Fungi</taxon>
        <taxon>Dikarya</taxon>
        <taxon>Basidiomycota</taxon>
        <taxon>Agaricomycotina</taxon>
        <taxon>Agaricomycetes</taxon>
        <taxon>Agaricomycetidae</taxon>
        <taxon>Boletales</taxon>
        <taxon>Sclerodermatineae</taxon>
        <taxon>Sclerodermataceae</taxon>
        <taxon>Scleroderma</taxon>
    </lineage>
</organism>
<dbReference type="AlphaFoldDB" id="A0A0C2ZEP7"/>
<dbReference type="Proteomes" id="UP000053989">
    <property type="component" value="Unassembled WGS sequence"/>
</dbReference>